<evidence type="ECO:0000313" key="1">
    <source>
        <dbReference type="WBParaSite" id="MCU_014577-RA"/>
    </source>
</evidence>
<accession>A0A5K3G2A5</accession>
<dbReference type="Pfam" id="PF14943">
    <property type="entry name" value="MRP-S26"/>
    <property type="match status" value="1"/>
</dbReference>
<protein>
    <submittedName>
        <fullName evidence="1">Enhancer of polycomb-like protein</fullName>
    </submittedName>
</protein>
<dbReference type="WBParaSite" id="MCU_014577-RA">
    <property type="protein sequence ID" value="MCU_014577-RA"/>
    <property type="gene ID" value="MCU_014577"/>
</dbReference>
<organism evidence="1">
    <name type="scientific">Mesocestoides corti</name>
    <name type="common">Flatworm</name>
    <dbReference type="NCBI Taxonomy" id="53468"/>
    <lineage>
        <taxon>Eukaryota</taxon>
        <taxon>Metazoa</taxon>
        <taxon>Spiralia</taxon>
        <taxon>Lophotrochozoa</taxon>
        <taxon>Platyhelminthes</taxon>
        <taxon>Cestoda</taxon>
        <taxon>Eucestoda</taxon>
        <taxon>Cyclophyllidea</taxon>
        <taxon>Mesocestoididae</taxon>
        <taxon>Mesocestoides</taxon>
    </lineage>
</organism>
<proteinExistence type="predicted"/>
<dbReference type="AlphaFoldDB" id="A0A5K3G2A5"/>
<dbReference type="InterPro" id="IPR026140">
    <property type="entry name" value="Ribosomal_mS26"/>
</dbReference>
<sequence length="144" mass="16848">MYYLRGVLRYSLKAKEVGPQNTNDVAGEDLDHDLIAVNDSWNSQTKRERERYYTYHFNEKIMESLSRRKEYDQTDAICIEMLKKRLMSVKGNENLMVTRENLDAKLSEVMESSPIQFNRAISTRGTFIQTEQPVSESTSCETYK</sequence>
<dbReference type="GO" id="GO:0005763">
    <property type="term" value="C:mitochondrial small ribosomal subunit"/>
    <property type="evidence" value="ECO:0007669"/>
    <property type="project" value="InterPro"/>
</dbReference>
<reference evidence="1" key="1">
    <citation type="submission" date="2019-11" db="UniProtKB">
        <authorList>
            <consortium name="WormBaseParasite"/>
        </authorList>
    </citation>
    <scope>IDENTIFICATION</scope>
</reference>
<name>A0A5K3G2A5_MESCO</name>